<dbReference type="EMBL" id="KN832571">
    <property type="protein sequence ID" value="KII84394.1"/>
    <property type="molecule type" value="Genomic_DNA"/>
</dbReference>
<feature type="transmembrane region" description="Helical" evidence="6">
    <location>
        <begin position="295"/>
        <end position="316"/>
    </location>
</feature>
<evidence type="ECO:0000256" key="3">
    <source>
        <dbReference type="ARBA" id="ARBA00022692"/>
    </source>
</evidence>
<dbReference type="HOGENOM" id="CLU_021430_1_1_1"/>
<dbReference type="PANTHER" id="PTHR13285:SF18">
    <property type="entry name" value="PROTEIN-CYSTEINE N-PALMITOYLTRANSFERASE RASP"/>
    <property type="match status" value="1"/>
</dbReference>
<evidence type="ECO:0000256" key="1">
    <source>
        <dbReference type="ARBA" id="ARBA00004141"/>
    </source>
</evidence>
<gene>
    <name evidence="7" type="ORF">PLICRDRAFT_46308</name>
</gene>
<organism evidence="7 8">
    <name type="scientific">Plicaturopsis crispa FD-325 SS-3</name>
    <dbReference type="NCBI Taxonomy" id="944288"/>
    <lineage>
        <taxon>Eukaryota</taxon>
        <taxon>Fungi</taxon>
        <taxon>Dikarya</taxon>
        <taxon>Basidiomycota</taxon>
        <taxon>Agaricomycotina</taxon>
        <taxon>Agaricomycetes</taxon>
        <taxon>Agaricomycetidae</taxon>
        <taxon>Amylocorticiales</taxon>
        <taxon>Amylocorticiaceae</taxon>
        <taxon>Plicatura</taxon>
        <taxon>Plicaturopsis crispa</taxon>
    </lineage>
</organism>
<keyword evidence="4 6" id="KW-1133">Transmembrane helix</keyword>
<evidence type="ECO:0000256" key="5">
    <source>
        <dbReference type="ARBA" id="ARBA00023136"/>
    </source>
</evidence>
<dbReference type="PANTHER" id="PTHR13285">
    <property type="entry name" value="ACYLTRANSFERASE"/>
    <property type="match status" value="1"/>
</dbReference>
<evidence type="ECO:0008006" key="9">
    <source>
        <dbReference type="Google" id="ProtNLM"/>
    </source>
</evidence>
<comment type="similarity">
    <text evidence="2">Belongs to the membrane-bound acyltransferase family.</text>
</comment>
<feature type="transmembrane region" description="Helical" evidence="6">
    <location>
        <begin position="471"/>
        <end position="494"/>
    </location>
</feature>
<dbReference type="GO" id="GO:0016020">
    <property type="term" value="C:membrane"/>
    <property type="evidence" value="ECO:0007669"/>
    <property type="project" value="UniProtKB-SubCell"/>
</dbReference>
<feature type="transmembrane region" description="Helical" evidence="6">
    <location>
        <begin position="66"/>
        <end position="85"/>
    </location>
</feature>
<feature type="transmembrane region" description="Helical" evidence="6">
    <location>
        <begin position="126"/>
        <end position="147"/>
    </location>
</feature>
<dbReference type="Pfam" id="PF03062">
    <property type="entry name" value="MBOAT"/>
    <property type="match status" value="1"/>
</dbReference>
<keyword evidence="8" id="KW-1185">Reference proteome</keyword>
<evidence type="ECO:0000256" key="4">
    <source>
        <dbReference type="ARBA" id="ARBA00022989"/>
    </source>
</evidence>
<feature type="transmembrane region" description="Helical" evidence="6">
    <location>
        <begin position="372"/>
        <end position="391"/>
    </location>
</feature>
<dbReference type="GO" id="GO:0005783">
    <property type="term" value="C:endoplasmic reticulum"/>
    <property type="evidence" value="ECO:0007669"/>
    <property type="project" value="TreeGrafter"/>
</dbReference>
<dbReference type="GO" id="GO:0008374">
    <property type="term" value="F:O-acyltransferase activity"/>
    <property type="evidence" value="ECO:0007669"/>
    <property type="project" value="TreeGrafter"/>
</dbReference>
<dbReference type="InterPro" id="IPR051085">
    <property type="entry name" value="MB_O-acyltransferase"/>
</dbReference>
<name>A0A0C9T4X7_PLICR</name>
<comment type="subcellular location">
    <subcellularLocation>
        <location evidence="1">Membrane</location>
        <topology evidence="1">Multi-pass membrane protein</topology>
    </subcellularLocation>
</comment>
<keyword evidence="5 6" id="KW-0472">Membrane</keyword>
<evidence type="ECO:0000313" key="8">
    <source>
        <dbReference type="Proteomes" id="UP000053263"/>
    </source>
</evidence>
<dbReference type="GO" id="GO:0006506">
    <property type="term" value="P:GPI anchor biosynthetic process"/>
    <property type="evidence" value="ECO:0007669"/>
    <property type="project" value="TreeGrafter"/>
</dbReference>
<feature type="transmembrane region" description="Helical" evidence="6">
    <location>
        <begin position="159"/>
        <end position="192"/>
    </location>
</feature>
<dbReference type="OrthoDB" id="420606at2759"/>
<evidence type="ECO:0000256" key="6">
    <source>
        <dbReference type="SAM" id="Phobius"/>
    </source>
</evidence>
<sequence>MSGDFTIQMPTDLRSQQHTRMLPLDASPAPRKATNITRLTVDIPTSFRPQRANERTQPPRWKTREFLAYYVVAAFAIPLMIWVPVSLSSSSHPNFHQFRGRLSQGWLFGRLVDNSDGQYRSFRNNFPLLTVLAGAFLLLKFIFTYALSAPRRTHHLHLVPFLVVFSILMLIGLHGTSIVKILAILVLNYAIAKYTRGAKYGPWLTWAFNGLVLFANDRNSGYRFSSIHPSLEALDAMKGFYPRWHISFNITMLRLVSFNLDHYWACNGVGTPDTGTGLAEKPRTTTPHPLEVYSFINYLAYVLYAPLYIGGPIMTFNDFMWQLRRPTQLSPRMLIGYAIRFLACMLTMELILHFMYVVAIKDTKSWLGDSPLDLSMIGFWNLMVVWLKLLLPWRFFRMWALLDGIDPPENMVRCMVNNYSPLGFWRAWHRSFNLWITRYIYIPLGGTKNQAVTTFVIFTFVALWHDLSFHLLAWGWLVSLFILPEIAAHYFLPASKYGASPWYRHVCAIGGIGNILMMMSANLVGFVIGTDGMKYLLQQLVGAREGLQFLLGACFVIFVGIQLMFEYREEEMRNHIYRRC</sequence>
<dbReference type="AlphaFoldDB" id="A0A0C9T4X7"/>
<evidence type="ECO:0000256" key="2">
    <source>
        <dbReference type="ARBA" id="ARBA00010323"/>
    </source>
</evidence>
<feature type="transmembrane region" description="Helical" evidence="6">
    <location>
        <begin position="506"/>
        <end position="528"/>
    </location>
</feature>
<feature type="transmembrane region" description="Helical" evidence="6">
    <location>
        <begin position="439"/>
        <end position="465"/>
    </location>
</feature>
<evidence type="ECO:0000313" key="7">
    <source>
        <dbReference type="EMBL" id="KII84394.1"/>
    </source>
</evidence>
<keyword evidence="3 6" id="KW-0812">Transmembrane</keyword>
<feature type="transmembrane region" description="Helical" evidence="6">
    <location>
        <begin position="548"/>
        <end position="565"/>
    </location>
</feature>
<reference evidence="7 8" key="1">
    <citation type="submission" date="2014-06" db="EMBL/GenBank/DDBJ databases">
        <title>Evolutionary Origins and Diversification of the Mycorrhizal Mutualists.</title>
        <authorList>
            <consortium name="DOE Joint Genome Institute"/>
            <consortium name="Mycorrhizal Genomics Consortium"/>
            <person name="Kohler A."/>
            <person name="Kuo A."/>
            <person name="Nagy L.G."/>
            <person name="Floudas D."/>
            <person name="Copeland A."/>
            <person name="Barry K.W."/>
            <person name="Cichocki N."/>
            <person name="Veneault-Fourrey C."/>
            <person name="LaButti K."/>
            <person name="Lindquist E.A."/>
            <person name="Lipzen A."/>
            <person name="Lundell T."/>
            <person name="Morin E."/>
            <person name="Murat C."/>
            <person name="Riley R."/>
            <person name="Ohm R."/>
            <person name="Sun H."/>
            <person name="Tunlid A."/>
            <person name="Henrissat B."/>
            <person name="Grigoriev I.V."/>
            <person name="Hibbett D.S."/>
            <person name="Martin F."/>
        </authorList>
    </citation>
    <scope>NUCLEOTIDE SEQUENCE [LARGE SCALE GENOMIC DNA]</scope>
    <source>
        <strain evidence="7 8">FD-325 SS-3</strain>
    </source>
</reference>
<accession>A0A0C9T4X7</accession>
<dbReference type="Proteomes" id="UP000053263">
    <property type="component" value="Unassembled WGS sequence"/>
</dbReference>
<protein>
    <recommendedName>
        <fullName evidence="9">MBOAT-domain-containing protein</fullName>
    </recommendedName>
</protein>
<proteinExistence type="inferred from homology"/>
<feature type="transmembrane region" description="Helical" evidence="6">
    <location>
        <begin position="337"/>
        <end position="360"/>
    </location>
</feature>
<dbReference type="InterPro" id="IPR004299">
    <property type="entry name" value="MBOAT_fam"/>
</dbReference>